<feature type="transmembrane region" description="Helical" evidence="1">
    <location>
        <begin position="131"/>
        <end position="151"/>
    </location>
</feature>
<accession>A0A9X2CQZ9</accession>
<dbReference type="Proteomes" id="UP001139521">
    <property type="component" value="Unassembled WGS sequence"/>
</dbReference>
<comment type="caution">
    <text evidence="2">The sequence shown here is derived from an EMBL/GenBank/DDBJ whole genome shotgun (WGS) entry which is preliminary data.</text>
</comment>
<organism evidence="2 3">
    <name type="scientific">Zunongwangia pacifica</name>
    <dbReference type="NCBI Taxonomy" id="2911062"/>
    <lineage>
        <taxon>Bacteria</taxon>
        <taxon>Pseudomonadati</taxon>
        <taxon>Bacteroidota</taxon>
        <taxon>Flavobacteriia</taxon>
        <taxon>Flavobacteriales</taxon>
        <taxon>Flavobacteriaceae</taxon>
        <taxon>Zunongwangia</taxon>
    </lineage>
</organism>
<keyword evidence="1" id="KW-0472">Membrane</keyword>
<keyword evidence="1" id="KW-1133">Transmembrane helix</keyword>
<evidence type="ECO:0000313" key="2">
    <source>
        <dbReference type="EMBL" id="MCL6220607.1"/>
    </source>
</evidence>
<keyword evidence="1" id="KW-0812">Transmembrane</keyword>
<feature type="transmembrane region" description="Helical" evidence="1">
    <location>
        <begin position="25"/>
        <end position="42"/>
    </location>
</feature>
<dbReference type="RefSeq" id="WP_249603298.1">
    <property type="nucleotide sequence ID" value="NZ_JAKHSK010000046.1"/>
</dbReference>
<feature type="transmembrane region" description="Helical" evidence="1">
    <location>
        <begin position="49"/>
        <end position="72"/>
    </location>
</feature>
<evidence type="ECO:0008006" key="4">
    <source>
        <dbReference type="Google" id="ProtNLM"/>
    </source>
</evidence>
<dbReference type="Gene3D" id="1.20.120.1220">
    <property type="match status" value="1"/>
</dbReference>
<evidence type="ECO:0000313" key="3">
    <source>
        <dbReference type="Proteomes" id="UP001139521"/>
    </source>
</evidence>
<proteinExistence type="predicted"/>
<feature type="transmembrane region" description="Helical" evidence="1">
    <location>
        <begin position="92"/>
        <end position="119"/>
    </location>
</feature>
<dbReference type="EMBL" id="JAKHSK010000046">
    <property type="protein sequence ID" value="MCL6220607.1"/>
    <property type="molecule type" value="Genomic_DNA"/>
</dbReference>
<evidence type="ECO:0000256" key="1">
    <source>
        <dbReference type="SAM" id="Phobius"/>
    </source>
</evidence>
<reference evidence="2" key="1">
    <citation type="submission" date="2022-01" db="EMBL/GenBank/DDBJ databases">
        <title>Genome sequencing of Zunongwangia sp. M21534 genome.</title>
        <authorList>
            <person name="Chen Y."/>
            <person name="Dong C."/>
            <person name="Shao Z."/>
        </authorList>
    </citation>
    <scope>NUCLEOTIDE SEQUENCE</scope>
    <source>
        <strain evidence="2">MCCC M21534</strain>
    </source>
</reference>
<name>A0A9X2CQZ9_9FLAO</name>
<dbReference type="AlphaFoldDB" id="A0A9X2CQZ9"/>
<protein>
    <recommendedName>
        <fullName evidence="4">Prepilin type IV endopeptidase peptidase domain-containing protein</fullName>
    </recommendedName>
</protein>
<sequence length="156" mass="17795">MWVINICISLTLGTITYQDLTSRSVYWFLFPLLACLGCYYHFNRSGSTTVTLLFIGLNLIIISSVLLCVWMYSRIKLKRKLQDTFGLGDILFFTAMALCLPTPSFIITFCFSLILSLALHLVFTKEKSVPLAGFMSIHYISVYLIDLLGVYPNLFY</sequence>
<gene>
    <name evidence="2" type="ORF">L1967_20125</name>
</gene>
<keyword evidence="3" id="KW-1185">Reference proteome</keyword>